<keyword evidence="2 3" id="KW-0413">Isomerase</keyword>
<keyword evidence="4" id="KW-1185">Reference proteome</keyword>
<dbReference type="PROSITE" id="PS00924">
    <property type="entry name" value="ASP_GLU_RACEMASE_2"/>
    <property type="match status" value="1"/>
</dbReference>
<accession>A0ABR6WHS5</accession>
<protein>
    <submittedName>
        <fullName evidence="3">Amino acid racemase</fullName>
        <ecNumber evidence="3">5.1.1.-</ecNumber>
    </submittedName>
</protein>
<dbReference type="Pfam" id="PF01177">
    <property type="entry name" value="Asp_Glu_race"/>
    <property type="match status" value="1"/>
</dbReference>
<evidence type="ECO:0000313" key="3">
    <source>
        <dbReference type="EMBL" id="MBC3796028.1"/>
    </source>
</evidence>
<dbReference type="InterPro" id="IPR004380">
    <property type="entry name" value="Asp_race"/>
</dbReference>
<dbReference type="InterPro" id="IPR001920">
    <property type="entry name" value="Asp/Glu_race"/>
</dbReference>
<dbReference type="Gene3D" id="3.40.50.1860">
    <property type="match status" value="2"/>
</dbReference>
<comment type="caution">
    <text evidence="3">The sequence shown here is derived from an EMBL/GenBank/DDBJ whole genome shotgun (WGS) entry which is preliminary data.</text>
</comment>
<dbReference type="GO" id="GO:0016853">
    <property type="term" value="F:isomerase activity"/>
    <property type="evidence" value="ECO:0007669"/>
    <property type="project" value="UniProtKB-KW"/>
</dbReference>
<reference evidence="3 4" key="1">
    <citation type="journal article" date="2020" name="mSystems">
        <title>Defining Genomic and Predicted Metabolic Features of the Acetobacterium Genus.</title>
        <authorList>
            <person name="Ross D.E."/>
            <person name="Marshall C.W."/>
            <person name="Gulliver D."/>
            <person name="May H.D."/>
            <person name="Norman R.S."/>
        </authorList>
    </citation>
    <scope>NUCLEOTIDE SEQUENCE [LARGE SCALE GENOMIC DNA]</scope>
    <source>
        <strain evidence="3 4">DSM 9173</strain>
    </source>
</reference>
<dbReference type="SUPFAM" id="SSF53681">
    <property type="entry name" value="Aspartate/glutamate racemase"/>
    <property type="match status" value="2"/>
</dbReference>
<dbReference type="NCBIfam" id="TIGR00035">
    <property type="entry name" value="asp_race"/>
    <property type="match status" value="1"/>
</dbReference>
<gene>
    <name evidence="3" type="ORF">GH807_03040</name>
</gene>
<dbReference type="EMBL" id="WJBB01000003">
    <property type="protein sequence ID" value="MBC3796028.1"/>
    <property type="molecule type" value="Genomic_DNA"/>
</dbReference>
<dbReference type="PANTHER" id="PTHR21198">
    <property type="entry name" value="GLUTAMATE RACEMASE"/>
    <property type="match status" value="1"/>
</dbReference>
<dbReference type="InterPro" id="IPR033134">
    <property type="entry name" value="Asp/Glu_racemase_AS_2"/>
</dbReference>
<evidence type="ECO:0000256" key="2">
    <source>
        <dbReference type="ARBA" id="ARBA00023235"/>
    </source>
</evidence>
<sequence length="237" mass="27137">MTRIGMIGGFGPESTLDYYRLLIETHRNKVNDGRNPEIIINSMDMSILMRLVENREWDQLINWLVEGIDMLYRGGADFGFISANTPHIVFDRVSERSPIPLISIVDETCEFIKKSGCQRVALLGTRFTMQSDFYQQAGNREDILMVIPNEAEQAYIQDKLMTEIELGVFLEETRQGLLSIIKRMIETEAVDGVILGCTELPLILNESELGIPFFNTTKIHVESIIKYYKNCYLGMPR</sequence>
<organism evidence="3 4">
    <name type="scientific">Acetobacterium tundrae</name>
    <dbReference type="NCBI Taxonomy" id="132932"/>
    <lineage>
        <taxon>Bacteria</taxon>
        <taxon>Bacillati</taxon>
        <taxon>Bacillota</taxon>
        <taxon>Clostridia</taxon>
        <taxon>Eubacteriales</taxon>
        <taxon>Eubacteriaceae</taxon>
        <taxon>Acetobacterium</taxon>
    </lineage>
</organism>
<dbReference type="InterPro" id="IPR015942">
    <property type="entry name" value="Asp/Glu/hydantoin_racemase"/>
</dbReference>
<evidence type="ECO:0000256" key="1">
    <source>
        <dbReference type="ARBA" id="ARBA00007847"/>
    </source>
</evidence>
<dbReference type="EC" id="5.1.1.-" evidence="3"/>
<proteinExistence type="inferred from homology"/>
<name>A0ABR6WHS5_9FIRM</name>
<dbReference type="Proteomes" id="UP000653358">
    <property type="component" value="Unassembled WGS sequence"/>
</dbReference>
<dbReference type="PANTHER" id="PTHR21198:SF7">
    <property type="entry name" value="ASPARTATE-GLUTAMATE RACEMASE FAMILY"/>
    <property type="match status" value="1"/>
</dbReference>
<comment type="similarity">
    <text evidence="1">Belongs to the aspartate/glutamate racemases family.</text>
</comment>
<dbReference type="RefSeq" id="WP_148602906.1">
    <property type="nucleotide sequence ID" value="NZ_RXYB01000004.1"/>
</dbReference>
<evidence type="ECO:0000313" key="4">
    <source>
        <dbReference type="Proteomes" id="UP000653358"/>
    </source>
</evidence>